<evidence type="ECO:0000313" key="3">
    <source>
        <dbReference type="Proteomes" id="UP000024635"/>
    </source>
</evidence>
<reference evidence="3" key="1">
    <citation type="journal article" date="2015" name="Nat. Genet.">
        <title>The genome and transcriptome of the zoonotic hookworm Ancylostoma ceylanicum identify infection-specific gene families.</title>
        <authorList>
            <person name="Schwarz E.M."/>
            <person name="Hu Y."/>
            <person name="Antoshechkin I."/>
            <person name="Miller M.M."/>
            <person name="Sternberg P.W."/>
            <person name="Aroian R.V."/>
        </authorList>
    </citation>
    <scope>NUCLEOTIDE SEQUENCE</scope>
    <source>
        <strain evidence="3">HY135</strain>
    </source>
</reference>
<keyword evidence="3" id="KW-1185">Reference proteome</keyword>
<comment type="caution">
    <text evidence="2">The sequence shown here is derived from an EMBL/GenBank/DDBJ whole genome shotgun (WGS) entry which is preliminary data.</text>
</comment>
<sequence>MVESASTIGRFDLADKNSRTKEKREREQPHARELESTAPPAGVEWHGVAAIDIGASPCVRAFDAAAGRLLQNETVKEGVFSQF</sequence>
<gene>
    <name evidence="2" type="primary">Acey_s0237.g3260</name>
    <name evidence="2" type="ORF">Y032_0237g3260</name>
</gene>
<feature type="region of interest" description="Disordered" evidence="1">
    <location>
        <begin position="1"/>
        <end position="40"/>
    </location>
</feature>
<evidence type="ECO:0000313" key="2">
    <source>
        <dbReference type="EMBL" id="EYB89062.1"/>
    </source>
</evidence>
<feature type="compositionally biased region" description="Basic and acidic residues" evidence="1">
    <location>
        <begin position="12"/>
        <end position="35"/>
    </location>
</feature>
<protein>
    <submittedName>
        <fullName evidence="2">Uncharacterized protein</fullName>
    </submittedName>
</protein>
<dbReference type="EMBL" id="JARK01001573">
    <property type="protein sequence ID" value="EYB89062.1"/>
    <property type="molecule type" value="Genomic_DNA"/>
</dbReference>
<dbReference type="Proteomes" id="UP000024635">
    <property type="component" value="Unassembled WGS sequence"/>
</dbReference>
<accession>A0A016SFC3</accession>
<name>A0A016SFC3_9BILA</name>
<proteinExistence type="predicted"/>
<organism evidence="2 3">
    <name type="scientific">Ancylostoma ceylanicum</name>
    <dbReference type="NCBI Taxonomy" id="53326"/>
    <lineage>
        <taxon>Eukaryota</taxon>
        <taxon>Metazoa</taxon>
        <taxon>Ecdysozoa</taxon>
        <taxon>Nematoda</taxon>
        <taxon>Chromadorea</taxon>
        <taxon>Rhabditida</taxon>
        <taxon>Rhabditina</taxon>
        <taxon>Rhabditomorpha</taxon>
        <taxon>Strongyloidea</taxon>
        <taxon>Ancylostomatidae</taxon>
        <taxon>Ancylostomatinae</taxon>
        <taxon>Ancylostoma</taxon>
    </lineage>
</organism>
<evidence type="ECO:0000256" key="1">
    <source>
        <dbReference type="SAM" id="MobiDB-lite"/>
    </source>
</evidence>
<dbReference type="AlphaFoldDB" id="A0A016SFC3"/>